<reference evidence="1 2" key="1">
    <citation type="journal article" date="2021" name="Genome Biol.">
        <title>AFLAP: assembly-free linkage analysis pipeline using k-mers from genome sequencing data.</title>
        <authorList>
            <person name="Fletcher K."/>
            <person name="Zhang L."/>
            <person name="Gil J."/>
            <person name="Han R."/>
            <person name="Cavanaugh K."/>
            <person name="Michelmore R."/>
        </authorList>
    </citation>
    <scope>NUCLEOTIDE SEQUENCE [LARGE SCALE GENOMIC DNA]</scope>
    <source>
        <strain evidence="1 2">SF5</strain>
    </source>
</reference>
<dbReference type="KEGG" id="blac:94350472"/>
<organism evidence="1 2">
    <name type="scientific">Bremia lactucae</name>
    <name type="common">Lettuce downy mildew</name>
    <dbReference type="NCBI Taxonomy" id="4779"/>
    <lineage>
        <taxon>Eukaryota</taxon>
        <taxon>Sar</taxon>
        <taxon>Stramenopiles</taxon>
        <taxon>Oomycota</taxon>
        <taxon>Peronosporomycetes</taxon>
        <taxon>Peronosporales</taxon>
        <taxon>Peronosporaceae</taxon>
        <taxon>Bremia</taxon>
    </lineage>
</organism>
<dbReference type="InterPro" id="IPR001680">
    <property type="entry name" value="WD40_rpt"/>
</dbReference>
<dbReference type="SUPFAM" id="SSF50969">
    <property type="entry name" value="YVTN repeat-like/Quinoprotein amine dehydrogenase"/>
    <property type="match status" value="1"/>
</dbReference>
<dbReference type="PANTHER" id="PTHR16220">
    <property type="entry name" value="WD REPEAT PROTEIN 8-RELATED"/>
    <property type="match status" value="1"/>
</dbReference>
<dbReference type="Gene3D" id="2.130.10.10">
    <property type="entry name" value="YVTN repeat-like/Quinoprotein amine dehydrogenase"/>
    <property type="match status" value="3"/>
</dbReference>
<dbReference type="OrthoDB" id="308690at2759"/>
<keyword evidence="2" id="KW-1185">Reference proteome</keyword>
<proteinExistence type="predicted"/>
<evidence type="ECO:0008006" key="3">
    <source>
        <dbReference type="Google" id="ProtNLM"/>
    </source>
</evidence>
<dbReference type="PANTHER" id="PTHR16220:SF0">
    <property type="entry name" value="WD REPEAT-CONTAINING PROTEIN WRAP73"/>
    <property type="match status" value="1"/>
</dbReference>
<protein>
    <recommendedName>
        <fullName evidence="3">WD repeat-containing protein WRAP73</fullName>
    </recommendedName>
</protein>
<dbReference type="RefSeq" id="XP_067817234.1">
    <property type="nucleotide sequence ID" value="XM_067964801.1"/>
</dbReference>
<comment type="caution">
    <text evidence="1">The sequence shown here is derived from an EMBL/GenBank/DDBJ whole genome shotgun (WGS) entry which is preliminary data.</text>
</comment>
<dbReference type="GO" id="GO:0005815">
    <property type="term" value="C:microtubule organizing center"/>
    <property type="evidence" value="ECO:0007669"/>
    <property type="project" value="TreeGrafter"/>
</dbReference>
<dbReference type="GeneID" id="94350472"/>
<dbReference type="SMART" id="SM00320">
    <property type="entry name" value="WD40"/>
    <property type="match status" value="3"/>
</dbReference>
<dbReference type="InterPro" id="IPR052778">
    <property type="entry name" value="Centrosome-WD_assoc"/>
</dbReference>
<dbReference type="GO" id="GO:1990811">
    <property type="term" value="C:MWP complex"/>
    <property type="evidence" value="ECO:0007669"/>
    <property type="project" value="TreeGrafter"/>
</dbReference>
<name>A0A976FJ12_BRELC</name>
<dbReference type="InterPro" id="IPR015943">
    <property type="entry name" value="WD40/YVTN_repeat-like_dom_sf"/>
</dbReference>
<dbReference type="AlphaFoldDB" id="A0A976FJ12"/>
<evidence type="ECO:0000313" key="1">
    <source>
        <dbReference type="EMBL" id="TDH67735.1"/>
    </source>
</evidence>
<dbReference type="EMBL" id="SHOA02000013">
    <property type="protein sequence ID" value="TDH67735.1"/>
    <property type="molecule type" value="Genomic_DNA"/>
</dbReference>
<dbReference type="Proteomes" id="UP000294530">
    <property type="component" value="Unassembled WGS sequence"/>
</dbReference>
<sequence>MASISSPMLVTHGLVRWSPSSHCIAAANGNSLIIRDARSLQIVQRYFAVGEVQSLAWSADSHLVLTASFKHAVVQLWSVQDSSWTCKISEGVAGLVYTRWTPDARHIVTVSDFQLHATVWSLESPTAHCSIHNPKLAADGLSFTNNGTFLAVVERHGGKDFIGIYSCESWELTVHFVIDSYDCVEVVWSPDGAYVTYTCNFLNVQPATRRSIAVRDTHLEFRVLLYSPDGTQLARYQAYENALGLKSMMWSASGQFLALGSYDEHLRVLSHVTLKPIADFDHEQIATSRLHTSHLAIDFEERYADVDVMDRPRGRRVAVSQRSSSLLSNSLQAASAAAQAAGEKKQCDICFVKREPPFSVRTITCDPLLENQKIGISRIVWSADSAFLASKSDQMPYNVWIWRADTQMLHSVVSLLECVRNMRWDPVSSRLAITSGNGRVYFWANETVSWVDITIDSFQALGIQWAPSGDALVAVGRQQCCRISLPSVRNDI</sequence>
<gene>
    <name evidence="1" type="ORF">CCR75_006733</name>
</gene>
<dbReference type="InterPro" id="IPR011044">
    <property type="entry name" value="Quino_amine_DH_bsu"/>
</dbReference>
<evidence type="ECO:0000313" key="2">
    <source>
        <dbReference type="Proteomes" id="UP000294530"/>
    </source>
</evidence>
<accession>A0A976FJ12</accession>